<dbReference type="InterPro" id="IPR041916">
    <property type="entry name" value="Anti_sigma_zinc_sf"/>
</dbReference>
<evidence type="ECO:0000256" key="8">
    <source>
        <dbReference type="ARBA" id="ARBA00030803"/>
    </source>
</evidence>
<comment type="subcellular location">
    <subcellularLocation>
        <location evidence="2">Cell membrane</location>
    </subcellularLocation>
    <subcellularLocation>
        <location evidence="1">Membrane</location>
        <topology evidence="1">Single-pass membrane protein</topology>
    </subcellularLocation>
</comment>
<keyword evidence="3" id="KW-1003">Cell membrane</keyword>
<feature type="transmembrane region" description="Helical" evidence="9">
    <location>
        <begin position="89"/>
        <end position="111"/>
    </location>
</feature>
<dbReference type="Pfam" id="PF10099">
    <property type="entry name" value="RskA_C"/>
    <property type="match status" value="1"/>
</dbReference>
<feature type="domain" description="Anti-sigma K factor RskA C-terminal" evidence="10">
    <location>
        <begin position="97"/>
        <end position="219"/>
    </location>
</feature>
<protein>
    <recommendedName>
        <fullName evidence="8">Regulator of SigK</fullName>
    </recommendedName>
    <alternativeName>
        <fullName evidence="7">Sigma-K anti-sigma factor RskA</fullName>
    </alternativeName>
</protein>
<dbReference type="InterPro" id="IPR051474">
    <property type="entry name" value="Anti-sigma-K/W_factor"/>
</dbReference>
<keyword evidence="12" id="KW-1185">Reference proteome</keyword>
<evidence type="ECO:0000256" key="6">
    <source>
        <dbReference type="ARBA" id="ARBA00023136"/>
    </source>
</evidence>
<keyword evidence="5 9" id="KW-1133">Transmembrane helix</keyword>
<evidence type="ECO:0000256" key="2">
    <source>
        <dbReference type="ARBA" id="ARBA00004236"/>
    </source>
</evidence>
<evidence type="ECO:0000256" key="1">
    <source>
        <dbReference type="ARBA" id="ARBA00004167"/>
    </source>
</evidence>
<comment type="caution">
    <text evidence="11">The sequence shown here is derived from an EMBL/GenBank/DDBJ whole genome shotgun (WGS) entry which is preliminary data.</text>
</comment>
<name>A0ABU1FYW7_9GAMM</name>
<organism evidence="11 12">
    <name type="scientific">Halomonas koreensis</name>
    <dbReference type="NCBI Taxonomy" id="245385"/>
    <lineage>
        <taxon>Bacteria</taxon>
        <taxon>Pseudomonadati</taxon>
        <taxon>Pseudomonadota</taxon>
        <taxon>Gammaproteobacteria</taxon>
        <taxon>Oceanospirillales</taxon>
        <taxon>Halomonadaceae</taxon>
        <taxon>Halomonas</taxon>
    </lineage>
</organism>
<gene>
    <name evidence="11" type="ORF">QC818_03540</name>
</gene>
<dbReference type="Proteomes" id="UP001264519">
    <property type="component" value="Unassembled WGS sequence"/>
</dbReference>
<dbReference type="Gene3D" id="1.10.10.1320">
    <property type="entry name" value="Anti-sigma factor, zinc-finger domain"/>
    <property type="match status" value="1"/>
</dbReference>
<evidence type="ECO:0000313" key="11">
    <source>
        <dbReference type="EMBL" id="MDR5865867.1"/>
    </source>
</evidence>
<proteinExistence type="predicted"/>
<evidence type="ECO:0000256" key="7">
    <source>
        <dbReference type="ARBA" id="ARBA00029829"/>
    </source>
</evidence>
<dbReference type="PANTHER" id="PTHR37461">
    <property type="entry name" value="ANTI-SIGMA-K FACTOR RSKA"/>
    <property type="match status" value="1"/>
</dbReference>
<evidence type="ECO:0000259" key="10">
    <source>
        <dbReference type="Pfam" id="PF10099"/>
    </source>
</evidence>
<evidence type="ECO:0000256" key="3">
    <source>
        <dbReference type="ARBA" id="ARBA00022475"/>
    </source>
</evidence>
<accession>A0ABU1FYW7</accession>
<reference evidence="11 12" key="1">
    <citation type="submission" date="2023-04" db="EMBL/GenBank/DDBJ databases">
        <title>A long-awaited taxogenomic arrangement of the family Halomonadaceae.</title>
        <authorList>
            <person name="De La Haba R."/>
            <person name="Chuvochina M."/>
            <person name="Wittouck S."/>
            <person name="Arahal D.R."/>
            <person name="Sanchez-Porro C."/>
            <person name="Hugenholtz P."/>
            <person name="Ventosa A."/>
        </authorList>
    </citation>
    <scope>NUCLEOTIDE SEQUENCE [LARGE SCALE GENOMIC DNA]</scope>
    <source>
        <strain evidence="11 12">DSM 23530</strain>
    </source>
</reference>
<keyword evidence="4 9" id="KW-0812">Transmembrane</keyword>
<sequence length="235" mass="25476">MPDHWDLSRPDERHLAAGEYALGVMDEAERARFEAVLAVSHDLQREVADWREHLQLFNDRLAPVTPPPSVWRAIARRTGGAASRWRSLALWRGLAGASAALALALALLWVAPLDPGAPEEAAVYVVLDESRSPDWIISATEDGRLRVRAVQPRRVGEDQTGELWLVADGAPVSLGLLPDRGTRLLTPAPALRERLMSADLAVSVEPTGGAPAGRPTGPIIDHGRLTPVRGATLRF</sequence>
<keyword evidence="6 9" id="KW-0472">Membrane</keyword>
<dbReference type="InterPro" id="IPR018764">
    <property type="entry name" value="RskA_C"/>
</dbReference>
<dbReference type="EMBL" id="JARWAK010000002">
    <property type="protein sequence ID" value="MDR5865867.1"/>
    <property type="molecule type" value="Genomic_DNA"/>
</dbReference>
<evidence type="ECO:0000256" key="5">
    <source>
        <dbReference type="ARBA" id="ARBA00022989"/>
    </source>
</evidence>
<evidence type="ECO:0000256" key="4">
    <source>
        <dbReference type="ARBA" id="ARBA00022692"/>
    </source>
</evidence>
<evidence type="ECO:0000313" key="12">
    <source>
        <dbReference type="Proteomes" id="UP001264519"/>
    </source>
</evidence>
<dbReference type="RefSeq" id="WP_309651466.1">
    <property type="nucleotide sequence ID" value="NZ_JARWAK010000002.1"/>
</dbReference>
<evidence type="ECO:0000256" key="9">
    <source>
        <dbReference type="SAM" id="Phobius"/>
    </source>
</evidence>
<dbReference type="PANTHER" id="PTHR37461:SF1">
    <property type="entry name" value="ANTI-SIGMA-K FACTOR RSKA"/>
    <property type="match status" value="1"/>
</dbReference>